<evidence type="ECO:0000313" key="2">
    <source>
        <dbReference type="Proteomes" id="UP000037035"/>
    </source>
</evidence>
<comment type="caution">
    <text evidence="1">The sequence shown here is derived from an EMBL/GenBank/DDBJ whole genome shotgun (WGS) entry which is preliminary data.</text>
</comment>
<organism evidence="1 2">
    <name type="scientific">Puccinia sorghi</name>
    <dbReference type="NCBI Taxonomy" id="27349"/>
    <lineage>
        <taxon>Eukaryota</taxon>
        <taxon>Fungi</taxon>
        <taxon>Dikarya</taxon>
        <taxon>Basidiomycota</taxon>
        <taxon>Pucciniomycotina</taxon>
        <taxon>Pucciniomycetes</taxon>
        <taxon>Pucciniales</taxon>
        <taxon>Pucciniaceae</taxon>
        <taxon>Puccinia</taxon>
    </lineage>
</organism>
<evidence type="ECO:0000313" key="1">
    <source>
        <dbReference type="EMBL" id="KNZ57581.1"/>
    </source>
</evidence>
<accession>A0A0L6V9V4</accession>
<name>A0A0L6V9V4_9BASI</name>
<gene>
    <name evidence="1" type="ORF">VP01_2122g1</name>
</gene>
<keyword evidence="2" id="KW-1185">Reference proteome</keyword>
<dbReference type="VEuPathDB" id="FungiDB:VP01_2122g1"/>
<sequence>MEDAEEAGGGEKWVLPSHSNLRWQSSSTRGHGDTEAWCGGYMYTPNFCGPIDVNCPKIWMYRKCVWVRAKIAGHRNKWTQMWLDMGSNHSVKFFTYQDAQQFFLLIACRHTNSEQALKGAECYVIWATHDGQSISKQLPLGVYQGARLIIKVNLNEKMVREKWNSENSPDLSRAGILGPGGCLSQVCLSICMAGMVAMIRPKQFEGDHLQGLERENPRWVVWWLPARPSSLFKNSTATPLDLVNARVPSSHLIPRRNLQPPAFCIDEPLNYHESESRHSAFQLFSLTLLYEDHAGSLCYSFSCLISSIQDSQKLGPRWIS</sequence>
<dbReference type="AlphaFoldDB" id="A0A0L6V9V4"/>
<proteinExistence type="predicted"/>
<dbReference type="Proteomes" id="UP000037035">
    <property type="component" value="Unassembled WGS sequence"/>
</dbReference>
<reference evidence="1 2" key="1">
    <citation type="submission" date="2015-08" db="EMBL/GenBank/DDBJ databases">
        <title>Next Generation Sequencing and Analysis of the Genome of Puccinia sorghi L Schw, the Causal Agent of Maize Common Rust.</title>
        <authorList>
            <person name="Rochi L."/>
            <person name="Burguener G."/>
            <person name="Darino M."/>
            <person name="Turjanski A."/>
            <person name="Kreff E."/>
            <person name="Dieguez M.J."/>
            <person name="Sacco F."/>
        </authorList>
    </citation>
    <scope>NUCLEOTIDE SEQUENCE [LARGE SCALE GENOMIC DNA]</scope>
    <source>
        <strain evidence="1 2">RO10H11247</strain>
    </source>
</reference>
<dbReference type="EMBL" id="LAVV01006973">
    <property type="protein sequence ID" value="KNZ57581.1"/>
    <property type="molecule type" value="Genomic_DNA"/>
</dbReference>
<protein>
    <submittedName>
        <fullName evidence="1">Uncharacterized protein</fullName>
    </submittedName>
</protein>